<keyword evidence="2" id="KW-1003">Cell membrane</keyword>
<dbReference type="EC" id="3.1.6.-" evidence="10"/>
<evidence type="ECO:0000256" key="1">
    <source>
        <dbReference type="ARBA" id="ARBA00004651"/>
    </source>
</evidence>
<protein>
    <submittedName>
        <fullName evidence="10">Arylsulfatase</fullName>
        <ecNumber evidence="10">3.1.6.-</ecNumber>
    </submittedName>
</protein>
<evidence type="ECO:0000256" key="5">
    <source>
        <dbReference type="ARBA" id="ARBA00022989"/>
    </source>
</evidence>
<evidence type="ECO:0000259" key="9">
    <source>
        <dbReference type="Pfam" id="PF00884"/>
    </source>
</evidence>
<dbReference type="SUPFAM" id="SSF53649">
    <property type="entry name" value="Alkaline phosphatase-like"/>
    <property type="match status" value="1"/>
</dbReference>
<keyword evidence="5 8" id="KW-1133">Transmembrane helix</keyword>
<keyword evidence="3" id="KW-0808">Transferase</keyword>
<evidence type="ECO:0000256" key="2">
    <source>
        <dbReference type="ARBA" id="ARBA00022475"/>
    </source>
</evidence>
<dbReference type="GO" id="GO:0016787">
    <property type="term" value="F:hydrolase activity"/>
    <property type="evidence" value="ECO:0007669"/>
    <property type="project" value="UniProtKB-KW"/>
</dbReference>
<comment type="subcellular location">
    <subcellularLocation>
        <location evidence="1">Cell membrane</location>
        <topology evidence="1">Multi-pass membrane protein</topology>
    </subcellularLocation>
</comment>
<dbReference type="Pfam" id="PF00884">
    <property type="entry name" value="Sulfatase"/>
    <property type="match status" value="1"/>
</dbReference>
<feature type="transmembrane region" description="Helical" evidence="8">
    <location>
        <begin position="74"/>
        <end position="94"/>
    </location>
</feature>
<evidence type="ECO:0000256" key="3">
    <source>
        <dbReference type="ARBA" id="ARBA00022679"/>
    </source>
</evidence>
<sequence length="520" mass="59813">MLAYAAKIKSGFYKNLVMNQKIKNVIKSKLILKFISNFLLFSLLHKVMGYPFKPLYVLFISIGLLYVKNRSYRFFVLFFTILAALYLPVGLIYGPPTYNTVASFYYTDIQESREFMSNIDSKYYIYSTFILIFGALVSSIKVNAVNYHNKIIFSMVILVFIFTPLKNALSGKYERAANSGTPETRFFTELAYSIYSLIDEIELYTSEDTFEITKVTNQYDIYVIIIGESVRKDFMHAYGFKINNTPFMSSSNGILFTNYISAASSTQPSLTHSLSLYPNIGNNIITLANKAGFNTYWLSNQGFVGEYDGSVAAIGRRANNSFFIKRGGSDDKIISPDTALLPEFKLALESSDHKKLIVVHLMGSHTPFCTRTEGLYDYFYHNKKLSCYVQSIKNTDKLLSEIYHDLSKTKSKWSMMYFSDHALSLTYDRNELVHNDKYQQNYEVPFFITSYDSNKKEIINNRRSGLSFMSLFSQWTGINESNIEKNCDMLSKNDCPNQNTIIDFNKNNRIFDDLPDDYSK</sequence>
<evidence type="ECO:0000256" key="8">
    <source>
        <dbReference type="SAM" id="Phobius"/>
    </source>
</evidence>
<organism evidence="10 11">
    <name type="scientific">Providencia stuartii ATCC 25827</name>
    <dbReference type="NCBI Taxonomy" id="471874"/>
    <lineage>
        <taxon>Bacteria</taxon>
        <taxon>Pseudomonadati</taxon>
        <taxon>Pseudomonadota</taxon>
        <taxon>Gammaproteobacteria</taxon>
        <taxon>Enterobacterales</taxon>
        <taxon>Morganellaceae</taxon>
        <taxon>Providencia</taxon>
    </lineage>
</organism>
<dbReference type="Proteomes" id="UP000004506">
    <property type="component" value="Unassembled WGS sequence"/>
</dbReference>
<feature type="transmembrane region" description="Helical" evidence="8">
    <location>
        <begin position="50"/>
        <end position="67"/>
    </location>
</feature>
<dbReference type="InterPro" id="IPR058130">
    <property type="entry name" value="PEA_transf_C"/>
</dbReference>
<feature type="domain" description="Sulfatase N-terminal" evidence="9">
    <location>
        <begin position="222"/>
        <end position="478"/>
    </location>
</feature>
<reference evidence="10 11" key="3">
    <citation type="submission" date="2008-05" db="EMBL/GenBank/DDBJ databases">
        <authorList>
            <person name="Fulton L."/>
            <person name="Clifton S."/>
            <person name="Fulton B."/>
            <person name="Xu J."/>
            <person name="Minx P."/>
            <person name="Pepin K.H."/>
            <person name="Johnson M."/>
            <person name="Thiruvilangam P."/>
            <person name="Bhonagiri V."/>
            <person name="Nash W.E."/>
            <person name="Mardis E.R."/>
            <person name="Wilson R.K."/>
        </authorList>
    </citation>
    <scope>NUCLEOTIDE SEQUENCE [LARGE SCALE GENOMIC DNA]</scope>
    <source>
        <strain evidence="10 11">ATCC 25827</strain>
    </source>
</reference>
<keyword evidence="10" id="KW-0378">Hydrolase</keyword>
<dbReference type="CDD" id="cd16017">
    <property type="entry name" value="LptA"/>
    <property type="match status" value="1"/>
</dbReference>
<dbReference type="Gene3D" id="3.40.720.10">
    <property type="entry name" value="Alkaline Phosphatase, subunit A"/>
    <property type="match status" value="1"/>
</dbReference>
<accession>A0AA87CTX6</accession>
<dbReference type="GO" id="GO:0005886">
    <property type="term" value="C:plasma membrane"/>
    <property type="evidence" value="ECO:0007669"/>
    <property type="project" value="UniProtKB-SubCell"/>
</dbReference>
<name>A0AA87CTX6_PROST</name>
<dbReference type="PANTHER" id="PTHR30443:SF4">
    <property type="entry name" value="PHOSPHOETHANOLAMINE TRANSFERASE OPGE-RELATED"/>
    <property type="match status" value="1"/>
</dbReference>
<gene>
    <name evidence="10" type="ORF">PROSTU_02152</name>
</gene>
<dbReference type="EMBL" id="ABJD02000101">
    <property type="protein sequence ID" value="EDU58968.1"/>
    <property type="molecule type" value="Genomic_DNA"/>
</dbReference>
<comment type="caution">
    <text evidence="10">The sequence shown here is derived from an EMBL/GenBank/DDBJ whole genome shotgun (WGS) entry which is preliminary data.</text>
</comment>
<keyword evidence="4 8" id="KW-0812">Transmembrane</keyword>
<evidence type="ECO:0000256" key="6">
    <source>
        <dbReference type="ARBA" id="ARBA00023136"/>
    </source>
</evidence>
<keyword evidence="6 8" id="KW-0472">Membrane</keyword>
<evidence type="ECO:0000313" key="10">
    <source>
        <dbReference type="EMBL" id="EDU58968.1"/>
    </source>
</evidence>
<feature type="transmembrane region" description="Helical" evidence="8">
    <location>
        <begin position="151"/>
        <end position="169"/>
    </location>
</feature>
<dbReference type="InterPro" id="IPR017850">
    <property type="entry name" value="Alkaline_phosphatase_core_sf"/>
</dbReference>
<proteinExistence type="inferred from homology"/>
<evidence type="ECO:0000256" key="4">
    <source>
        <dbReference type="ARBA" id="ARBA00022692"/>
    </source>
</evidence>
<feature type="transmembrane region" description="Helical" evidence="8">
    <location>
        <begin position="123"/>
        <end position="144"/>
    </location>
</feature>
<comment type="similarity">
    <text evidence="7">Belongs to the phosphoethanolamine transferase family.</text>
</comment>
<evidence type="ECO:0000313" key="11">
    <source>
        <dbReference type="Proteomes" id="UP000004506"/>
    </source>
</evidence>
<dbReference type="InterPro" id="IPR000917">
    <property type="entry name" value="Sulfatase_N"/>
</dbReference>
<dbReference type="GO" id="GO:0009244">
    <property type="term" value="P:lipopolysaccharide core region biosynthetic process"/>
    <property type="evidence" value="ECO:0007669"/>
    <property type="project" value="TreeGrafter"/>
</dbReference>
<reference evidence="11" key="2">
    <citation type="submission" date="2008-04" db="EMBL/GenBank/DDBJ databases">
        <title>Draft genome sequence of Providencia stuartii(ATCC 25827).</title>
        <authorList>
            <person name="Sudarsanam P."/>
            <person name="Ley R."/>
            <person name="Guruge J."/>
            <person name="Turnbaugh P.J."/>
            <person name="Mahowald M."/>
            <person name="Liep D."/>
            <person name="Gordon J."/>
        </authorList>
    </citation>
    <scope>NUCLEOTIDE SEQUENCE [LARGE SCALE GENOMIC DNA]</scope>
    <source>
        <strain evidence="11">ATCC 25827</strain>
    </source>
</reference>
<dbReference type="AlphaFoldDB" id="A0AA87CTX6"/>
<dbReference type="PANTHER" id="PTHR30443">
    <property type="entry name" value="INNER MEMBRANE PROTEIN"/>
    <property type="match status" value="1"/>
</dbReference>
<reference evidence="11" key="1">
    <citation type="submission" date="2008-04" db="EMBL/GenBank/DDBJ databases">
        <title>Draft genome sequence of Providencia stuartii (ATCC 25827).</title>
        <authorList>
            <person name="Sudarsanam P."/>
            <person name="Ley R."/>
            <person name="Guruge J."/>
            <person name="Turnbaugh P.J."/>
            <person name="Mahowald M."/>
            <person name="Liep D."/>
            <person name="Gordon J."/>
        </authorList>
    </citation>
    <scope>NUCLEOTIDE SEQUENCE [LARGE SCALE GENOMIC DNA]</scope>
    <source>
        <strain evidence="11">ATCC 25827</strain>
    </source>
</reference>
<dbReference type="InterPro" id="IPR040423">
    <property type="entry name" value="PEA_transferase"/>
</dbReference>
<evidence type="ECO:0000256" key="7">
    <source>
        <dbReference type="ARBA" id="ARBA00038481"/>
    </source>
</evidence>
<dbReference type="GO" id="GO:0016776">
    <property type="term" value="F:phosphotransferase activity, phosphate group as acceptor"/>
    <property type="evidence" value="ECO:0007669"/>
    <property type="project" value="TreeGrafter"/>
</dbReference>